<organism evidence="2 3">
    <name type="scientific">Pristionchus mayeri</name>
    <dbReference type="NCBI Taxonomy" id="1317129"/>
    <lineage>
        <taxon>Eukaryota</taxon>
        <taxon>Metazoa</taxon>
        <taxon>Ecdysozoa</taxon>
        <taxon>Nematoda</taxon>
        <taxon>Chromadorea</taxon>
        <taxon>Rhabditida</taxon>
        <taxon>Rhabditina</taxon>
        <taxon>Diplogasteromorpha</taxon>
        <taxon>Diplogasteroidea</taxon>
        <taxon>Neodiplogasteridae</taxon>
        <taxon>Pristionchus</taxon>
    </lineage>
</organism>
<feature type="non-terminal residue" evidence="2">
    <location>
        <position position="87"/>
    </location>
</feature>
<evidence type="ECO:0000313" key="3">
    <source>
        <dbReference type="Proteomes" id="UP001328107"/>
    </source>
</evidence>
<evidence type="ECO:0000256" key="1">
    <source>
        <dbReference type="SAM" id="SignalP"/>
    </source>
</evidence>
<dbReference type="Proteomes" id="UP001328107">
    <property type="component" value="Unassembled WGS sequence"/>
</dbReference>
<feature type="chain" id="PRO_5043013250" evidence="1">
    <location>
        <begin position="21"/>
        <end position="87"/>
    </location>
</feature>
<gene>
    <name evidence="2" type="ORF">PMAYCL1PPCAC_32639</name>
</gene>
<protein>
    <submittedName>
        <fullName evidence="2">Uncharacterized protein</fullName>
    </submittedName>
</protein>
<accession>A0AAN5IF54</accession>
<dbReference type="AlphaFoldDB" id="A0AAN5IF54"/>
<comment type="caution">
    <text evidence="2">The sequence shown here is derived from an EMBL/GenBank/DDBJ whole genome shotgun (WGS) entry which is preliminary data.</text>
</comment>
<keyword evidence="1" id="KW-0732">Signal</keyword>
<proteinExistence type="predicted"/>
<keyword evidence="3" id="KW-1185">Reference proteome</keyword>
<dbReference type="EMBL" id="BTRK01000006">
    <property type="protein sequence ID" value="GMR62444.1"/>
    <property type="molecule type" value="Genomic_DNA"/>
</dbReference>
<feature type="signal peptide" evidence="1">
    <location>
        <begin position="1"/>
        <end position="20"/>
    </location>
</feature>
<reference evidence="3" key="1">
    <citation type="submission" date="2022-10" db="EMBL/GenBank/DDBJ databases">
        <title>Genome assembly of Pristionchus species.</title>
        <authorList>
            <person name="Yoshida K."/>
            <person name="Sommer R.J."/>
        </authorList>
    </citation>
    <scope>NUCLEOTIDE SEQUENCE [LARGE SCALE GENOMIC DNA]</scope>
    <source>
        <strain evidence="3">RS5460</strain>
    </source>
</reference>
<name>A0AAN5IF54_9BILA</name>
<sequence>MRLLSVAALVAVLLCSLVDASYFLMGKRAMNPFLDSMGKRAMNPFLDSMGKRSVRTFEDLPMSMEYFDSLAGQSLGKRSAVALVPVE</sequence>
<evidence type="ECO:0000313" key="2">
    <source>
        <dbReference type="EMBL" id="GMR62444.1"/>
    </source>
</evidence>